<dbReference type="EMBL" id="LUCH01006518">
    <property type="protein sequence ID" value="KAF5397270.1"/>
    <property type="molecule type" value="Genomic_DNA"/>
</dbReference>
<sequence>MAGYNLNTMNWGVEIMQVLLFFCVSNAFCGTSCPEKLLAVIKGSLDYATVNTDCGGVLYLDNRCTKPVTATISSR</sequence>
<evidence type="ECO:0000313" key="2">
    <source>
        <dbReference type="EMBL" id="KAF5397270.1"/>
    </source>
</evidence>
<feature type="signal peptide" evidence="1">
    <location>
        <begin position="1"/>
        <end position="27"/>
    </location>
</feature>
<gene>
    <name evidence="2" type="ORF">PHET_09160</name>
</gene>
<accession>A0A8J4WNK0</accession>
<proteinExistence type="predicted"/>
<evidence type="ECO:0000256" key="1">
    <source>
        <dbReference type="SAM" id="SignalP"/>
    </source>
</evidence>
<evidence type="ECO:0000313" key="3">
    <source>
        <dbReference type="Proteomes" id="UP000748531"/>
    </source>
</evidence>
<protein>
    <submittedName>
        <fullName evidence="2">Uncharacterized protein</fullName>
    </submittedName>
</protein>
<dbReference type="Proteomes" id="UP000748531">
    <property type="component" value="Unassembled WGS sequence"/>
</dbReference>
<dbReference type="AlphaFoldDB" id="A0A8J4WNK0"/>
<feature type="chain" id="PRO_5035258252" evidence="1">
    <location>
        <begin position="28"/>
        <end position="75"/>
    </location>
</feature>
<reference evidence="2" key="1">
    <citation type="submission" date="2019-05" db="EMBL/GenBank/DDBJ databases">
        <title>Annotation for the trematode Paragonimus heterotremus.</title>
        <authorList>
            <person name="Choi Y.-J."/>
        </authorList>
    </citation>
    <scope>NUCLEOTIDE SEQUENCE</scope>
    <source>
        <strain evidence="2">LC</strain>
    </source>
</reference>
<organism evidence="2 3">
    <name type="scientific">Paragonimus heterotremus</name>
    <dbReference type="NCBI Taxonomy" id="100268"/>
    <lineage>
        <taxon>Eukaryota</taxon>
        <taxon>Metazoa</taxon>
        <taxon>Spiralia</taxon>
        <taxon>Lophotrochozoa</taxon>
        <taxon>Platyhelminthes</taxon>
        <taxon>Trematoda</taxon>
        <taxon>Digenea</taxon>
        <taxon>Plagiorchiida</taxon>
        <taxon>Troglotremata</taxon>
        <taxon>Troglotrematidae</taxon>
        <taxon>Paragonimus</taxon>
    </lineage>
</organism>
<keyword evidence="1" id="KW-0732">Signal</keyword>
<name>A0A8J4WNK0_9TREM</name>
<keyword evidence="3" id="KW-1185">Reference proteome</keyword>
<comment type="caution">
    <text evidence="2">The sequence shown here is derived from an EMBL/GenBank/DDBJ whole genome shotgun (WGS) entry which is preliminary data.</text>
</comment>